<proteinExistence type="inferred from homology"/>
<dbReference type="PANTHER" id="PTHR32295">
    <property type="entry name" value="IQ-DOMAIN 5-RELATED"/>
    <property type="match status" value="1"/>
</dbReference>
<evidence type="ECO:0000313" key="6">
    <source>
        <dbReference type="Proteomes" id="UP001055439"/>
    </source>
</evidence>
<evidence type="ECO:0000256" key="3">
    <source>
        <dbReference type="ARBA" id="ARBA00045534"/>
    </source>
</evidence>
<accession>A0A9E7KE00</accession>
<evidence type="ECO:0000256" key="1">
    <source>
        <dbReference type="ARBA" id="ARBA00022860"/>
    </source>
</evidence>
<feature type="region of interest" description="Disordered" evidence="4">
    <location>
        <begin position="190"/>
        <end position="219"/>
    </location>
</feature>
<dbReference type="InterPro" id="IPR027417">
    <property type="entry name" value="P-loop_NTPase"/>
</dbReference>
<dbReference type="AlphaFoldDB" id="A0A9E7KE00"/>
<evidence type="ECO:0000256" key="2">
    <source>
        <dbReference type="ARBA" id="ARBA00024341"/>
    </source>
</evidence>
<feature type="region of interest" description="Disordered" evidence="4">
    <location>
        <begin position="638"/>
        <end position="902"/>
    </location>
</feature>
<organism evidence="5 6">
    <name type="scientific">Musa troglodytarum</name>
    <name type="common">fe'i banana</name>
    <dbReference type="NCBI Taxonomy" id="320322"/>
    <lineage>
        <taxon>Eukaryota</taxon>
        <taxon>Viridiplantae</taxon>
        <taxon>Streptophyta</taxon>
        <taxon>Embryophyta</taxon>
        <taxon>Tracheophyta</taxon>
        <taxon>Spermatophyta</taxon>
        <taxon>Magnoliopsida</taxon>
        <taxon>Liliopsida</taxon>
        <taxon>Zingiberales</taxon>
        <taxon>Musaceae</taxon>
        <taxon>Musa</taxon>
    </lineage>
</organism>
<dbReference type="SUPFAM" id="SSF52540">
    <property type="entry name" value="P-loop containing nucleoside triphosphate hydrolases"/>
    <property type="match status" value="1"/>
</dbReference>
<protein>
    <submittedName>
        <fullName evidence="5">IQ-domain</fullName>
    </submittedName>
</protein>
<dbReference type="InterPro" id="IPR000048">
    <property type="entry name" value="IQ_motif_EF-hand-BS"/>
</dbReference>
<evidence type="ECO:0000313" key="5">
    <source>
        <dbReference type="EMBL" id="URE14512.1"/>
    </source>
</evidence>
<keyword evidence="1" id="KW-0112">Calmodulin-binding</keyword>
<feature type="compositionally biased region" description="Polar residues" evidence="4">
    <location>
        <begin position="685"/>
        <end position="695"/>
    </location>
</feature>
<dbReference type="SMART" id="SM00015">
    <property type="entry name" value="IQ"/>
    <property type="match status" value="3"/>
</dbReference>
<dbReference type="OrthoDB" id="1747078at2759"/>
<feature type="compositionally biased region" description="Polar residues" evidence="4">
    <location>
        <begin position="206"/>
        <end position="217"/>
    </location>
</feature>
<feature type="compositionally biased region" description="Basic and acidic residues" evidence="4">
    <location>
        <begin position="961"/>
        <end position="991"/>
    </location>
</feature>
<reference evidence="5" key="1">
    <citation type="submission" date="2022-05" db="EMBL/GenBank/DDBJ databases">
        <title>The Musa troglodytarum L. genome provides insights into the mechanism of non-climacteric behaviour and enrichment of carotenoids.</title>
        <authorList>
            <person name="Wang J."/>
        </authorList>
    </citation>
    <scope>NUCLEOTIDE SEQUENCE</scope>
    <source>
        <tissue evidence="5">Leaf</tissue>
    </source>
</reference>
<feature type="compositionally biased region" description="Polar residues" evidence="4">
    <location>
        <begin position="864"/>
        <end position="897"/>
    </location>
</feature>
<dbReference type="Gene3D" id="1.20.5.190">
    <property type="match status" value="1"/>
</dbReference>
<sequence length="997" mass="109294">MPAAQDLMELWFEIHMARKRVMVAQGTMAWLAETHCEISSWNHRSIIAHRFLLQSEMLEVGFFHSFVCSKRNRVIIVFKFVAGDANQIVKMKGDIGTMGKPSSSCFKIIGCGGGDAMDGDDDLGPEEAKDSSDKCRWSFYKRSSKHRVLSNTVISDPVSVCSSKQSQEVTIANFHSPKYAFPEKVQIQERPNETSPLPSEIVSTEAPPSSSNRSTDTVGPAINESDAVIVQSAIRGYLARKKLFKLESIVKLQAAVRGHLVRRQAIETFRCIQAVIRMQALVRAHHARQLVEKSSPEDKNFQGKGDYFEKSKTSIKKLLSNKLARQLLETTPRTKTIYIRCEPLKSDSAWKWLERWMAVASSGLSQRHEQNLNQDSCALDGSAKMADNDSAKEITHSDSSALSDSKLAPTELVMTADGKNSLTTESIGSFEFQDPGIVPDKSSKSLGENDFENKELKNEVLNITVQDCTETEMANEESLDSISDNKQLQPKMSSEILVDSVPDKLECKDSSHHTNESASFETLENEGKKSVIGPRKLCNPRFAAAQSKFEELSSMSTVGRSVSPVYLTAVSKSEAESNNIRVDSFTNNNEAISAEKSMWQDSRVEAEISEFGTEITVSSMLDSLDRSEMEGGEVVEIGTPEKHNNSFSADAENPIDLSDFCGNENDPRLTSDITVPQRPHGGDQTMANMNASTDLEQVDQHPAESTTSDVQSHLEGMTEQARSPEGTPRGHATMPDLHGTPSSDVSVNAKRSKKDNNLPTHRKRSNLVGKRLPCNPNNDSGGRSSSENSTKDSKVPKRRNSLGMGKTEHVDQEPRLSSSNSLPGYMQATASARAKAHVSTPPKSSPDMHDNQPKKRHSLPIENGKQSSSPRMQRSASQAQKTGNSNGVHSPHNSAGNHWSCEHSGAANSIALLSALEDGKDDQASGATYDLNATRLEATSADRDKGGRRVVLRGFPGGPGDVEHSDGDEREHGEGGHEDDVGDEVHPELLHLRHLLP</sequence>
<feature type="region of interest" description="Disordered" evidence="4">
    <location>
        <begin position="507"/>
        <end position="526"/>
    </location>
</feature>
<dbReference type="GO" id="GO:0005516">
    <property type="term" value="F:calmodulin binding"/>
    <property type="evidence" value="ECO:0007669"/>
    <property type="project" value="UniProtKB-KW"/>
</dbReference>
<name>A0A9E7KE00_9LILI</name>
<keyword evidence="6" id="KW-1185">Reference proteome</keyword>
<dbReference type="PROSITE" id="PS50096">
    <property type="entry name" value="IQ"/>
    <property type="match status" value="3"/>
</dbReference>
<evidence type="ECO:0000256" key="4">
    <source>
        <dbReference type="SAM" id="MobiDB-lite"/>
    </source>
</evidence>
<feature type="compositionally biased region" description="Polar residues" evidence="4">
    <location>
        <begin position="775"/>
        <end position="788"/>
    </location>
</feature>
<feature type="region of interest" description="Disordered" evidence="4">
    <location>
        <begin position="940"/>
        <end position="997"/>
    </location>
</feature>
<comment type="similarity">
    <text evidence="2">Belongs to the IQD family.</text>
</comment>
<dbReference type="Pfam" id="PF00612">
    <property type="entry name" value="IQ"/>
    <property type="match status" value="2"/>
</dbReference>
<dbReference type="PANTHER" id="PTHR32295:SF154">
    <property type="entry name" value="PROTEIN IQ-DOMAIN 32"/>
    <property type="match status" value="1"/>
</dbReference>
<dbReference type="Proteomes" id="UP001055439">
    <property type="component" value="Chromosome 7"/>
</dbReference>
<gene>
    <name evidence="5" type="ORF">MUK42_11131</name>
</gene>
<dbReference type="EMBL" id="CP097509">
    <property type="protein sequence ID" value="URE14512.1"/>
    <property type="molecule type" value="Genomic_DNA"/>
</dbReference>
<comment type="function">
    <text evidence="3">May be involved in cooperative interactions with calmodulins or calmodulin-like proteins. Recruits calmodulin proteins to microtubules, thus being a potential scaffold in cellular signaling and trafficking. May associate with nucleic acids and regulate gene expression at the transcriptional or post-transcriptional level.</text>
</comment>